<organism evidence="1 2">
    <name type="scientific">Elizabethkingia bruuniana</name>
    <dbReference type="NCBI Taxonomy" id="1756149"/>
    <lineage>
        <taxon>Bacteria</taxon>
        <taxon>Pseudomonadati</taxon>
        <taxon>Bacteroidota</taxon>
        <taxon>Flavobacteriia</taxon>
        <taxon>Flavobacteriales</taxon>
        <taxon>Weeksellaceae</taxon>
        <taxon>Elizabethkingia</taxon>
    </lineage>
</organism>
<evidence type="ECO:0000313" key="1">
    <source>
        <dbReference type="EMBL" id="QQN58391.1"/>
    </source>
</evidence>
<keyword evidence="2" id="KW-1185">Reference proteome</keyword>
<dbReference type="EMBL" id="CP067018">
    <property type="protein sequence ID" value="QQN58391.1"/>
    <property type="molecule type" value="Genomic_DNA"/>
</dbReference>
<sequence length="68" mass="7194">MRNLKKLSRESLKGINGGYRMCPEDGNCGDGFCCGPGGCRSIAGAGPDTYLCSPPTSGPKIEPFPIEW</sequence>
<dbReference type="KEGG" id="egm:AYC65_07765"/>
<name>A0A7T7ZX65_9FLAO</name>
<dbReference type="NCBIfam" id="NF047798">
    <property type="entry name" value="leader_Chryseo"/>
    <property type="match status" value="1"/>
</dbReference>
<gene>
    <name evidence="1" type="ORF">I6H88_18475</name>
</gene>
<dbReference type="RefSeq" id="WP_034868276.1">
    <property type="nucleotide sequence ID" value="NZ_CAJJUP010000005.1"/>
</dbReference>
<dbReference type="GeneID" id="93132795"/>
<evidence type="ECO:0008006" key="3">
    <source>
        <dbReference type="Google" id="ProtNLM"/>
    </source>
</evidence>
<dbReference type="AlphaFoldDB" id="A0A7T7ZX65"/>
<proteinExistence type="predicted"/>
<accession>A0A7T7ZX65</accession>
<protein>
    <recommendedName>
        <fullName evidence="3">Bacteriocin</fullName>
    </recommendedName>
</protein>
<evidence type="ECO:0000313" key="2">
    <source>
        <dbReference type="Proteomes" id="UP000595426"/>
    </source>
</evidence>
<reference evidence="1 2" key="1">
    <citation type="submission" date="2020-12" db="EMBL/GenBank/DDBJ databases">
        <title>FDA dAtabase for Regulatory Grade micrObial Sequences (FDA-ARGOS): Supporting development and validation of Infectious Disease Dx tests.</title>
        <authorList>
            <person name="Kerrigan L."/>
            <person name="Long C."/>
            <person name="Tallon L."/>
            <person name="Sadzewicz L."/>
            <person name="Zhao X."/>
            <person name="Boylan J."/>
            <person name="Ott S."/>
            <person name="Bowen H."/>
            <person name="Vavikolanu K."/>
            <person name="Mehta A."/>
            <person name="Aluvathingal J."/>
            <person name="Nadendla S."/>
            <person name="Yan Y."/>
            <person name="Sichtig H."/>
        </authorList>
    </citation>
    <scope>NUCLEOTIDE SEQUENCE [LARGE SCALE GENOMIC DNA]</scope>
    <source>
        <strain evidence="1 2">FDAARGOS_1031</strain>
    </source>
</reference>
<dbReference type="Proteomes" id="UP000595426">
    <property type="component" value="Chromosome"/>
</dbReference>
<dbReference type="InterPro" id="IPR058074">
    <property type="entry name" value="Bacteriocin-like"/>
</dbReference>